<protein>
    <recommendedName>
        <fullName evidence="2">Methyltransferase domain-containing protein</fullName>
    </recommendedName>
</protein>
<dbReference type="Gene3D" id="3.40.50.150">
    <property type="entry name" value="Vaccinia Virus protein VP39"/>
    <property type="match status" value="1"/>
</dbReference>
<evidence type="ECO:0000313" key="1">
    <source>
        <dbReference type="EMBL" id="SVE55291.1"/>
    </source>
</evidence>
<name>A0A383EEX8_9ZZZZ</name>
<dbReference type="InterPro" id="IPR029063">
    <property type="entry name" value="SAM-dependent_MTases_sf"/>
</dbReference>
<dbReference type="SUPFAM" id="SSF53335">
    <property type="entry name" value="S-adenosyl-L-methionine-dependent methyltransferases"/>
    <property type="match status" value="1"/>
</dbReference>
<dbReference type="AlphaFoldDB" id="A0A383EEX8"/>
<sequence>MPKKSIRNDWKLIESLINPRSSVLDIGCGEGSLIKQLENNIQSDTRGIEIDPELTRKAIAEGLNVVQGNAEYDLNQYSNQSFDYVILSQTLQAMLKPRDVLNELLRIGAKAIVSFPNFGHWKIR</sequence>
<dbReference type="InterPro" id="IPR010743">
    <property type="entry name" value="Methionine_synth_MetW"/>
</dbReference>
<proteinExistence type="predicted"/>
<dbReference type="PANTHER" id="PTHR43861">
    <property type="entry name" value="TRANS-ACONITATE 2-METHYLTRANSFERASE-RELATED"/>
    <property type="match status" value="1"/>
</dbReference>
<dbReference type="EMBL" id="UINC01225292">
    <property type="protein sequence ID" value="SVE55291.1"/>
    <property type="molecule type" value="Genomic_DNA"/>
</dbReference>
<feature type="non-terminal residue" evidence="1">
    <location>
        <position position="124"/>
    </location>
</feature>
<dbReference type="CDD" id="cd02440">
    <property type="entry name" value="AdoMet_MTases"/>
    <property type="match status" value="1"/>
</dbReference>
<gene>
    <name evidence="1" type="ORF">METZ01_LOCUS508145</name>
</gene>
<organism evidence="1">
    <name type="scientific">marine metagenome</name>
    <dbReference type="NCBI Taxonomy" id="408172"/>
    <lineage>
        <taxon>unclassified sequences</taxon>
        <taxon>metagenomes</taxon>
        <taxon>ecological metagenomes</taxon>
    </lineage>
</organism>
<dbReference type="PANTHER" id="PTHR43861:SF1">
    <property type="entry name" value="TRANS-ACONITATE 2-METHYLTRANSFERASE"/>
    <property type="match status" value="1"/>
</dbReference>
<accession>A0A383EEX8</accession>
<reference evidence="1" key="1">
    <citation type="submission" date="2018-05" db="EMBL/GenBank/DDBJ databases">
        <authorList>
            <person name="Lanie J.A."/>
            <person name="Ng W.-L."/>
            <person name="Kazmierczak K.M."/>
            <person name="Andrzejewski T.M."/>
            <person name="Davidsen T.M."/>
            <person name="Wayne K.J."/>
            <person name="Tettelin H."/>
            <person name="Glass J.I."/>
            <person name="Rusch D."/>
            <person name="Podicherti R."/>
            <person name="Tsui H.-C.T."/>
            <person name="Winkler M.E."/>
        </authorList>
    </citation>
    <scope>NUCLEOTIDE SEQUENCE</scope>
</reference>
<dbReference type="Pfam" id="PF07021">
    <property type="entry name" value="MetW"/>
    <property type="match status" value="1"/>
</dbReference>
<evidence type="ECO:0008006" key="2">
    <source>
        <dbReference type="Google" id="ProtNLM"/>
    </source>
</evidence>